<feature type="domain" description="Tetrapyrrole biosynthesis uroporphyrinogen III synthase" evidence="4">
    <location>
        <begin position="269"/>
        <end position="399"/>
    </location>
</feature>
<feature type="compositionally biased region" description="Polar residues" evidence="2">
    <location>
        <begin position="571"/>
        <end position="585"/>
    </location>
</feature>
<feature type="region of interest" description="Disordered" evidence="2">
    <location>
        <begin position="724"/>
        <end position="771"/>
    </location>
</feature>
<dbReference type="PANTHER" id="PTHR38043:SF1">
    <property type="entry name" value="PROTEIN HEMX"/>
    <property type="match status" value="1"/>
</dbReference>
<dbReference type="OrthoDB" id="9787650at2"/>
<dbReference type="CDD" id="cd06578">
    <property type="entry name" value="HemD"/>
    <property type="match status" value="1"/>
</dbReference>
<dbReference type="Proteomes" id="UP000270342">
    <property type="component" value="Unassembled WGS sequence"/>
</dbReference>
<dbReference type="AlphaFoldDB" id="A0A494Y8P8"/>
<dbReference type="PANTHER" id="PTHR38043">
    <property type="entry name" value="PROTEIN HEMX"/>
    <property type="match status" value="1"/>
</dbReference>
<dbReference type="GO" id="GO:0004852">
    <property type="term" value="F:uroporphyrinogen-III synthase activity"/>
    <property type="evidence" value="ECO:0007669"/>
    <property type="project" value="UniProtKB-EC"/>
</dbReference>
<feature type="region of interest" description="Disordered" evidence="2">
    <location>
        <begin position="418"/>
        <end position="528"/>
    </location>
</feature>
<dbReference type="InterPro" id="IPR003754">
    <property type="entry name" value="4pyrrol_synth_uPrphyn_synth"/>
</dbReference>
<proteinExistence type="predicted"/>
<feature type="compositionally biased region" description="Polar residues" evidence="2">
    <location>
        <begin position="489"/>
        <end position="517"/>
    </location>
</feature>
<keyword evidence="3" id="KW-1133">Transmembrane helix</keyword>
<feature type="transmembrane region" description="Helical" evidence="3">
    <location>
        <begin position="537"/>
        <end position="556"/>
    </location>
</feature>
<reference evidence="5 6" key="1">
    <citation type="submission" date="2018-10" db="EMBL/GenBank/DDBJ databases">
        <title>Robbsia sp. DHC34, isolated from soil.</title>
        <authorList>
            <person name="Gao Z.-H."/>
            <person name="Qiu L.-H."/>
        </authorList>
    </citation>
    <scope>NUCLEOTIDE SEQUENCE [LARGE SCALE GENOMIC DNA]</scope>
    <source>
        <strain evidence="5 6">DHC34</strain>
    </source>
</reference>
<evidence type="ECO:0000313" key="6">
    <source>
        <dbReference type="Proteomes" id="UP000270342"/>
    </source>
</evidence>
<feature type="compositionally biased region" description="Low complexity" evidence="2">
    <location>
        <begin position="724"/>
        <end position="733"/>
    </location>
</feature>
<feature type="compositionally biased region" description="Low complexity" evidence="2">
    <location>
        <begin position="740"/>
        <end position="771"/>
    </location>
</feature>
<dbReference type="InterPro" id="IPR036108">
    <property type="entry name" value="4pyrrol_syn_uPrphyn_synt_sf"/>
</dbReference>
<feature type="coiled-coil region" evidence="1">
    <location>
        <begin position="599"/>
        <end position="626"/>
    </location>
</feature>
<feature type="compositionally biased region" description="Low complexity" evidence="2">
    <location>
        <begin position="421"/>
        <end position="442"/>
    </location>
</feature>
<dbReference type="GO" id="GO:0004851">
    <property type="term" value="F:uroporphyrin-III C-methyltransferase activity"/>
    <property type="evidence" value="ECO:0007669"/>
    <property type="project" value="UniProtKB-EC"/>
</dbReference>
<evidence type="ECO:0000259" key="4">
    <source>
        <dbReference type="Pfam" id="PF02602"/>
    </source>
</evidence>
<keyword evidence="1" id="KW-0175">Coiled coil</keyword>
<dbReference type="GO" id="GO:0033014">
    <property type="term" value="P:tetrapyrrole biosynthetic process"/>
    <property type="evidence" value="ECO:0007669"/>
    <property type="project" value="InterPro"/>
</dbReference>
<dbReference type="SUPFAM" id="SSF69618">
    <property type="entry name" value="HemD-like"/>
    <property type="match status" value="2"/>
</dbReference>
<accession>A0A494Y8P8</accession>
<evidence type="ECO:0000313" key="5">
    <source>
        <dbReference type="EMBL" id="RKP56676.1"/>
    </source>
</evidence>
<keyword evidence="6" id="KW-1185">Reference proteome</keyword>
<name>A0A494Y8P8_9BURK</name>
<feature type="region of interest" description="Disordered" evidence="2">
    <location>
        <begin position="1"/>
        <end position="57"/>
    </location>
</feature>
<dbReference type="NCBIfam" id="NF005411">
    <property type="entry name" value="PRK06975.1"/>
    <property type="match status" value="1"/>
</dbReference>
<feature type="region of interest" description="Disordered" evidence="2">
    <location>
        <begin position="571"/>
        <end position="594"/>
    </location>
</feature>
<feature type="compositionally biased region" description="Low complexity" evidence="2">
    <location>
        <begin position="477"/>
        <end position="488"/>
    </location>
</feature>
<protein>
    <submittedName>
        <fullName evidence="5">Fused uroporphyrinogen-III synthase HemD/membrane protein HemX</fullName>
        <ecNumber evidence="5">2.1.1.107</ecNumber>
        <ecNumber evidence="5">4.2.1.75</ecNumber>
    </submittedName>
</protein>
<dbReference type="Gene3D" id="3.40.50.10090">
    <property type="match status" value="3"/>
</dbReference>
<feature type="domain" description="Tetrapyrrole biosynthesis uroporphyrinogen III synthase" evidence="4">
    <location>
        <begin position="74"/>
        <end position="157"/>
    </location>
</feature>
<comment type="caution">
    <text evidence="5">The sequence shown here is derived from an EMBL/GenBank/DDBJ whole genome shotgun (WGS) entry which is preliminary data.</text>
</comment>
<sequence>MTSDPARPHDRDAAPSGGVQGRDARADDARSGAGPHDDGSPEGGPHDDGRRDGVQRREVRRVVLTRPAGQSAALGAALRDAGCEVVDFPLIAITPVADSAPLDAALARLGDYALAVFVSPNAVNQAFARLRGAWPEHVPIAVVGPGSIAALAEHGVASPRYRIFAPDGASQQAHTVMAQSLAATGAVQAAPVGVTPAASTASPASVPASSAARAADAGTDAARVVSSDSFFAAPPDAQAHADASAEADEAAASKVSASTDAPVDPDAVRFDSETLIAALARDAGLESFAGKRVLLVRGDGGRELLADTLRARGADVDPVAAYRRSVPSPDPDALTRVRRWLADGGATWVVTSSEAVRNLETLAAIHFDETERAALHRAPWIVPHARIAETARACGFDRVTTGAAGDAALLRAVLASAPQTDAARGGAHRSGSSGSDASGSDANRSDASRPDENQAGAPRPDRPIGAPIHSASGEGDAAAPPVGATPAASSTLRGASSSMTDSKDTPQNTTISPTRFSASGADRPVQPGAGRQRGRLLLVWLALVVAVAAGVAGYALNRKLDRVERALDARQQTAERSANASTQDSARALDATRQTDQHLAQIEGKLADAQGQQQALQNMYQDLARDRTQWTLSEIGEILANASQQLQLTGNVQLALYALQNADGRLAELNSPQILSIRKAIALDIDKLKAAPNADITGLAIKLDDAIARLDALPLAGEGPVPAAAAASSPASVNGKHGGRVAAHGAAASGTSGESSGSGASSASAVDASGASSTQPSGTAFQVAVQRFDAWWADFGTRVLHELTGVVQVRRIDNADAMLIAPDQAVYLRENLRIRLLTARLSLLSRDQKTMDSDLDAADAAIARYFDPNAQATRTVRDLIAQVRHASTVVELPNLDASLDAIHQYKSGD</sequence>
<feature type="compositionally biased region" description="Basic and acidic residues" evidence="2">
    <location>
        <begin position="1"/>
        <end position="13"/>
    </location>
</feature>
<gene>
    <name evidence="5" type="primary">hemX</name>
    <name evidence="5" type="ORF">D7S86_10050</name>
</gene>
<keyword evidence="3" id="KW-0812">Transmembrane</keyword>
<keyword evidence="5" id="KW-0489">Methyltransferase</keyword>
<dbReference type="EC" id="2.1.1.107" evidence="5"/>
<dbReference type="GO" id="GO:0032259">
    <property type="term" value="P:methylation"/>
    <property type="evidence" value="ECO:0007669"/>
    <property type="project" value="UniProtKB-KW"/>
</dbReference>
<dbReference type="EMBL" id="RBZU01000003">
    <property type="protein sequence ID" value="RKP56676.1"/>
    <property type="molecule type" value="Genomic_DNA"/>
</dbReference>
<organism evidence="5 6">
    <name type="scientific">Pararobbsia silviterrae</name>
    <dbReference type="NCBI Taxonomy" id="1792498"/>
    <lineage>
        <taxon>Bacteria</taxon>
        <taxon>Pseudomonadati</taxon>
        <taxon>Pseudomonadota</taxon>
        <taxon>Betaproteobacteria</taxon>
        <taxon>Burkholderiales</taxon>
        <taxon>Burkholderiaceae</taxon>
        <taxon>Pararobbsia</taxon>
    </lineage>
</organism>
<keyword evidence="5" id="KW-0456">Lyase</keyword>
<keyword evidence="5" id="KW-0808">Transferase</keyword>
<keyword evidence="3" id="KW-0472">Membrane</keyword>
<evidence type="ECO:0000256" key="3">
    <source>
        <dbReference type="SAM" id="Phobius"/>
    </source>
</evidence>
<dbReference type="Pfam" id="PF04375">
    <property type="entry name" value="HemX"/>
    <property type="match status" value="2"/>
</dbReference>
<feature type="compositionally biased region" description="Basic and acidic residues" evidence="2">
    <location>
        <begin position="22"/>
        <end position="57"/>
    </location>
</feature>
<dbReference type="EC" id="4.2.1.75" evidence="5"/>
<dbReference type="InterPro" id="IPR007470">
    <property type="entry name" value="HemX"/>
</dbReference>
<feature type="compositionally biased region" description="Basic and acidic residues" evidence="2">
    <location>
        <begin position="443"/>
        <end position="452"/>
    </location>
</feature>
<evidence type="ECO:0000256" key="2">
    <source>
        <dbReference type="SAM" id="MobiDB-lite"/>
    </source>
</evidence>
<dbReference type="Pfam" id="PF02602">
    <property type="entry name" value="HEM4"/>
    <property type="match status" value="2"/>
</dbReference>
<evidence type="ECO:0000256" key="1">
    <source>
        <dbReference type="SAM" id="Coils"/>
    </source>
</evidence>